<accession>A0ABP3EUZ9</accession>
<dbReference type="EMBL" id="BAAAGX010000042">
    <property type="protein sequence ID" value="GAA0279971.1"/>
    <property type="molecule type" value="Genomic_DNA"/>
</dbReference>
<dbReference type="RefSeq" id="WP_344654158.1">
    <property type="nucleotide sequence ID" value="NZ_BAAAGX010000042.1"/>
</dbReference>
<keyword evidence="2" id="KW-1185">Reference proteome</keyword>
<name>A0ABP3EUZ9_9ACTN</name>
<protein>
    <submittedName>
        <fullName evidence="1">Uncharacterized protein</fullName>
    </submittedName>
</protein>
<dbReference type="Proteomes" id="UP001500967">
    <property type="component" value="Unassembled WGS sequence"/>
</dbReference>
<organism evidence="1 2">
    <name type="scientific">Cryptosporangium japonicum</name>
    <dbReference type="NCBI Taxonomy" id="80872"/>
    <lineage>
        <taxon>Bacteria</taxon>
        <taxon>Bacillati</taxon>
        <taxon>Actinomycetota</taxon>
        <taxon>Actinomycetes</taxon>
        <taxon>Cryptosporangiales</taxon>
        <taxon>Cryptosporangiaceae</taxon>
        <taxon>Cryptosporangium</taxon>
    </lineage>
</organism>
<reference evidence="2" key="1">
    <citation type="journal article" date="2019" name="Int. J. Syst. Evol. Microbiol.">
        <title>The Global Catalogue of Microorganisms (GCM) 10K type strain sequencing project: providing services to taxonomists for standard genome sequencing and annotation.</title>
        <authorList>
            <consortium name="The Broad Institute Genomics Platform"/>
            <consortium name="The Broad Institute Genome Sequencing Center for Infectious Disease"/>
            <person name="Wu L."/>
            <person name="Ma J."/>
        </authorList>
    </citation>
    <scope>NUCLEOTIDE SEQUENCE [LARGE SCALE GENOMIC DNA]</scope>
    <source>
        <strain evidence="2">JCM 10425</strain>
    </source>
</reference>
<comment type="caution">
    <text evidence="1">The sequence shown here is derived from an EMBL/GenBank/DDBJ whole genome shotgun (WGS) entry which is preliminary data.</text>
</comment>
<sequence>MHIPQGEWTADDLDRVPEEAGRCVKTTVERKQLVLDKPFPMTIDVDQLYRRGKR</sequence>
<evidence type="ECO:0000313" key="2">
    <source>
        <dbReference type="Proteomes" id="UP001500967"/>
    </source>
</evidence>
<gene>
    <name evidence="1" type="ORF">GCM10009539_79850</name>
</gene>
<proteinExistence type="predicted"/>
<evidence type="ECO:0000313" key="1">
    <source>
        <dbReference type="EMBL" id="GAA0279971.1"/>
    </source>
</evidence>